<dbReference type="GeneID" id="13828905"/>
<dbReference type="EMBL" id="JX863101">
    <property type="protein sequence ID" value="AGH62714.1"/>
    <property type="molecule type" value="Genomic_DNA"/>
</dbReference>
<keyword evidence="2" id="KW-1185">Reference proteome</keyword>
<name>M4T4K7_9CAUD</name>
<reference evidence="1 2" key="1">
    <citation type="journal article" date="2013" name="Genome Announc.">
        <title>Complete Genome Sequence of the Pseudomonas fluorescens Bacteriophage UFV-P2.</title>
        <authorList>
            <person name="Eller M.R."/>
            <person name="Salgado R.L."/>
            <person name="Vidigal P.M."/>
            <person name="Alves M.P."/>
            <person name="Dias R.S."/>
            <person name="de Oliveira L.L."/>
            <person name="da Silva C.C."/>
            <person name="de Carvalho A.F."/>
            <person name="De Paula S.O."/>
        </authorList>
    </citation>
    <scope>NUCLEOTIDE SEQUENCE [LARGE SCALE GENOMIC DNA]</scope>
</reference>
<dbReference type="Proteomes" id="UP000007008">
    <property type="component" value="Segment"/>
</dbReference>
<accession>M4T4K7</accession>
<evidence type="ECO:0000313" key="2">
    <source>
        <dbReference type="Proteomes" id="UP000007008"/>
    </source>
</evidence>
<organism evidence="1 2">
    <name type="scientific">Pseudomonas phage UFV-P2</name>
    <dbReference type="NCBI Taxonomy" id="1235661"/>
    <lineage>
        <taxon>Viruses</taxon>
        <taxon>Duplodnaviria</taxon>
        <taxon>Heunggongvirae</taxon>
        <taxon>Uroviricota</taxon>
        <taxon>Caudoviricetes</taxon>
        <taxon>Vicosavirus</taxon>
        <taxon>Vicosavirus UFVP2</taxon>
    </lineage>
</organism>
<dbReference type="OrthoDB" id="27737at10239"/>
<evidence type="ECO:0000313" key="1">
    <source>
        <dbReference type="EMBL" id="AGH62714.1"/>
    </source>
</evidence>
<proteinExistence type="predicted"/>
<sequence length="72" mass="8165">MSLVQTESVVISLENTVATRGYPFTQETLDQIRDIRYLKEKELGEGIDKKFIVPAPVVIAEAIDKLHAEYFP</sequence>
<dbReference type="Pfam" id="PF23825">
    <property type="entry name" value="DUF7195"/>
    <property type="match status" value="1"/>
</dbReference>
<dbReference type="KEGG" id="vg:13828905"/>
<protein>
    <submittedName>
        <fullName evidence="1">Uncharacterized protein</fullName>
    </submittedName>
</protein>
<dbReference type="RefSeq" id="YP_007518472.1">
    <property type="nucleotide sequence ID" value="NC_018850.2"/>
</dbReference>
<dbReference type="InterPro" id="IPR055619">
    <property type="entry name" value="DUF7195"/>
</dbReference>